<gene>
    <name evidence="3" type="primary">rfaF</name>
    <name evidence="3" type="ORF">Epro_0542</name>
</gene>
<reference evidence="3 4" key="1">
    <citation type="submission" date="2014-09" db="EMBL/GenBank/DDBJ databases">
        <title>Complete genome sequence of Endomicrobium proavitum.</title>
        <authorList>
            <person name="Zheng H."/>
        </authorList>
    </citation>
    <scope>NUCLEOTIDE SEQUENCE [LARGE SCALE GENOMIC DNA]</scope>
    <source>
        <strain evidence="3 4">Rsa215</strain>
    </source>
</reference>
<dbReference type="GO" id="GO:0009244">
    <property type="term" value="P:lipopolysaccharide core region biosynthetic process"/>
    <property type="evidence" value="ECO:0007669"/>
    <property type="project" value="TreeGrafter"/>
</dbReference>
<evidence type="ECO:0000256" key="2">
    <source>
        <dbReference type="ARBA" id="ARBA00022679"/>
    </source>
</evidence>
<dbReference type="PANTHER" id="PTHR30160">
    <property type="entry name" value="TETRAACYLDISACCHARIDE 4'-KINASE-RELATED"/>
    <property type="match status" value="1"/>
</dbReference>
<proteinExistence type="predicted"/>
<keyword evidence="1" id="KW-0328">Glycosyltransferase</keyword>
<dbReference type="InterPro" id="IPR002201">
    <property type="entry name" value="Glyco_trans_9"/>
</dbReference>
<dbReference type="AlphaFoldDB" id="A0A0G3WGX3"/>
<dbReference type="STRING" id="1408281.Epro_0542"/>
<sequence length="312" mass="33593">MEKIVFFHMNQLGDLLFSLPVLKAAKQETGAKIYSVVKPALAPLLISSGVADATIEKGVSFFRFVKIIKSEKFSKAVLFSESPSSLSAAFLAGISKRFGFNTASLNFLLTNKTARTGVPSLFNNKNLGAAFGLKNIQSDYTSIIKIPKENSERVREWFKNKNLDSKKVIAVSAGASKKRQSKRLDNGKWAEIIDALSAKGFSCVLSGAAFEKESMAELSLMCKNRPEIFAAENGILDSAAFLQEAALFAGIDSGAMHLAAAAGAKCVGVFGNTDPLQVGPMPLEKHSIVKKDNVADIKASEVISAILKNFEF</sequence>
<keyword evidence="2 3" id="KW-0808">Transferase</keyword>
<dbReference type="CDD" id="cd03789">
    <property type="entry name" value="GT9_LPS_heptosyltransferase"/>
    <property type="match status" value="1"/>
</dbReference>
<dbReference type="Gene3D" id="3.40.50.2000">
    <property type="entry name" value="Glycogen Phosphorylase B"/>
    <property type="match status" value="2"/>
</dbReference>
<dbReference type="InterPro" id="IPR051199">
    <property type="entry name" value="LPS_LOS_Heptosyltrfase"/>
</dbReference>
<protein>
    <submittedName>
        <fullName evidence="3">Lipopolysaccharide heptosyltransferase II</fullName>
    </submittedName>
</protein>
<dbReference type="GO" id="GO:0008713">
    <property type="term" value="F:ADP-heptose-lipopolysaccharide heptosyltransferase activity"/>
    <property type="evidence" value="ECO:0007669"/>
    <property type="project" value="TreeGrafter"/>
</dbReference>
<evidence type="ECO:0000313" key="3">
    <source>
        <dbReference type="EMBL" id="AKL97921.1"/>
    </source>
</evidence>
<organism evidence="3 4">
    <name type="scientific">Endomicrobium proavitum</name>
    <dbReference type="NCBI Taxonomy" id="1408281"/>
    <lineage>
        <taxon>Bacteria</taxon>
        <taxon>Pseudomonadati</taxon>
        <taxon>Elusimicrobiota</taxon>
        <taxon>Endomicrobiia</taxon>
        <taxon>Endomicrobiales</taxon>
        <taxon>Endomicrobiaceae</taxon>
        <taxon>Endomicrobium</taxon>
    </lineage>
</organism>
<keyword evidence="4" id="KW-1185">Reference proteome</keyword>
<dbReference type="GO" id="GO:0005829">
    <property type="term" value="C:cytosol"/>
    <property type="evidence" value="ECO:0007669"/>
    <property type="project" value="TreeGrafter"/>
</dbReference>
<evidence type="ECO:0000256" key="1">
    <source>
        <dbReference type="ARBA" id="ARBA00022676"/>
    </source>
</evidence>
<dbReference type="Proteomes" id="UP000035337">
    <property type="component" value="Chromosome"/>
</dbReference>
<dbReference type="Pfam" id="PF01075">
    <property type="entry name" value="Glyco_transf_9"/>
    <property type="match status" value="1"/>
</dbReference>
<accession>A0A0G3WGX3</accession>
<dbReference type="KEGG" id="epo:Epro_0542"/>
<dbReference type="OrthoDB" id="9797795at2"/>
<dbReference type="RefSeq" id="WP_052570374.1">
    <property type="nucleotide sequence ID" value="NZ_CP009498.1"/>
</dbReference>
<dbReference type="EMBL" id="CP009498">
    <property type="protein sequence ID" value="AKL97921.1"/>
    <property type="molecule type" value="Genomic_DNA"/>
</dbReference>
<evidence type="ECO:0000313" key="4">
    <source>
        <dbReference type="Proteomes" id="UP000035337"/>
    </source>
</evidence>
<dbReference type="PANTHER" id="PTHR30160:SF1">
    <property type="entry name" value="LIPOPOLYSACCHARIDE 1,2-N-ACETYLGLUCOSAMINETRANSFERASE-RELATED"/>
    <property type="match status" value="1"/>
</dbReference>
<dbReference type="SUPFAM" id="SSF53756">
    <property type="entry name" value="UDP-Glycosyltransferase/glycogen phosphorylase"/>
    <property type="match status" value="1"/>
</dbReference>
<name>A0A0G3WGX3_9BACT</name>